<organism evidence="2 3">
    <name type="scientific">Paenibacillus mucilaginosus 3016</name>
    <dbReference type="NCBI Taxonomy" id="1116391"/>
    <lineage>
        <taxon>Bacteria</taxon>
        <taxon>Bacillati</taxon>
        <taxon>Bacillota</taxon>
        <taxon>Bacilli</taxon>
        <taxon>Bacillales</taxon>
        <taxon>Paenibacillaceae</taxon>
        <taxon>Paenibacillus</taxon>
    </lineage>
</organism>
<evidence type="ECO:0000313" key="3">
    <source>
        <dbReference type="Proteomes" id="UP000007523"/>
    </source>
</evidence>
<name>H6NDN1_9BACL</name>
<sequence>MPGAWTWTSAVWTRSRRTARSAGSVPLTWSRRGEKSPEEVRVLLQEQFRECAACLEQLKKGEGTLYTTMMSVNNLGKIDVYQYLYFLCLHAERHLGQLQRVEAEYLAAAG</sequence>
<feature type="domain" description="DinB-like" evidence="1">
    <location>
        <begin position="23"/>
        <end position="98"/>
    </location>
</feature>
<dbReference type="InterPro" id="IPR024775">
    <property type="entry name" value="DinB-like"/>
</dbReference>
<evidence type="ECO:0000259" key="1">
    <source>
        <dbReference type="Pfam" id="PF12867"/>
    </source>
</evidence>
<dbReference type="KEGG" id="pmq:PM3016_4625"/>
<dbReference type="EMBL" id="CP003235">
    <property type="protein sequence ID" value="AFC31371.1"/>
    <property type="molecule type" value="Genomic_DNA"/>
</dbReference>
<reference evidence="2 3" key="1">
    <citation type="journal article" date="2012" name="J. Bacteriol.">
        <title>Complete Genome Sequence of Paenibacillus mucilaginosus 3016, a Bacterium Functional as Microbial Fertilizer.</title>
        <authorList>
            <person name="Ma M."/>
            <person name="Wang Z."/>
            <person name="Li L."/>
            <person name="Jiang X."/>
            <person name="Guan D."/>
            <person name="Cao F."/>
            <person name="Chen H."/>
            <person name="Wang X."/>
            <person name="Shen D."/>
            <person name="Du B."/>
            <person name="Li J."/>
        </authorList>
    </citation>
    <scope>NUCLEOTIDE SEQUENCE [LARGE SCALE GENOMIC DNA]</scope>
    <source>
        <strain evidence="2 3">3016</strain>
    </source>
</reference>
<proteinExistence type="predicted"/>
<dbReference type="HOGENOM" id="CLU_2168455_0_0_9"/>
<protein>
    <recommendedName>
        <fullName evidence="1">DinB-like domain-containing protein</fullName>
    </recommendedName>
</protein>
<dbReference type="SUPFAM" id="SSF109854">
    <property type="entry name" value="DinB/YfiT-like putative metalloenzymes"/>
    <property type="match status" value="1"/>
</dbReference>
<dbReference type="InterPro" id="IPR034660">
    <property type="entry name" value="DinB/YfiT-like"/>
</dbReference>
<dbReference type="AlphaFoldDB" id="H6NDN1"/>
<accession>H6NDN1</accession>
<dbReference type="Pfam" id="PF12867">
    <property type="entry name" value="DinB_2"/>
    <property type="match status" value="1"/>
</dbReference>
<dbReference type="RefSeq" id="WP_014371096.1">
    <property type="nucleotide sequence ID" value="NC_016935.1"/>
</dbReference>
<dbReference type="Gene3D" id="1.20.120.450">
    <property type="entry name" value="dinb family like domain"/>
    <property type="match status" value="1"/>
</dbReference>
<dbReference type="Proteomes" id="UP000007523">
    <property type="component" value="Chromosome"/>
</dbReference>
<dbReference type="STRING" id="1116391.PM3016_4625"/>
<gene>
    <name evidence="2" type="ORF">PM3016_4625</name>
</gene>
<keyword evidence="3" id="KW-1185">Reference proteome</keyword>
<evidence type="ECO:0000313" key="2">
    <source>
        <dbReference type="EMBL" id="AFC31371.1"/>
    </source>
</evidence>